<dbReference type="Proteomes" id="UP000245609">
    <property type="component" value="Unassembled WGS sequence"/>
</dbReference>
<evidence type="ECO:0000313" key="5">
    <source>
        <dbReference type="Proteomes" id="UP000245609"/>
    </source>
</evidence>
<accession>A0A2T9ZEQ8</accession>
<comment type="caution">
    <text evidence="4">The sequence shown here is derived from an EMBL/GenBank/DDBJ whole genome shotgun (WGS) entry which is preliminary data.</text>
</comment>
<dbReference type="Pfam" id="PF04841">
    <property type="entry name" value="Vps16_N"/>
    <property type="match status" value="1"/>
</dbReference>
<dbReference type="GO" id="GO:0030897">
    <property type="term" value="C:HOPS complex"/>
    <property type="evidence" value="ECO:0007669"/>
    <property type="project" value="TreeGrafter"/>
</dbReference>
<dbReference type="STRING" id="133381.A0A2T9ZEQ8"/>
<reference evidence="4 5" key="1">
    <citation type="journal article" date="2018" name="MBio">
        <title>Comparative Genomics Reveals the Core Gene Toolbox for the Fungus-Insect Symbiosis.</title>
        <authorList>
            <person name="Wang Y."/>
            <person name="Stata M."/>
            <person name="Wang W."/>
            <person name="Stajich J.E."/>
            <person name="White M.M."/>
            <person name="Moncalvo J.M."/>
        </authorList>
    </citation>
    <scope>NUCLEOTIDE SEQUENCE [LARGE SCALE GENOMIC DNA]</scope>
    <source>
        <strain evidence="4 5">SC-DP-2</strain>
    </source>
</reference>
<name>A0A2T9ZEQ8_9FUNG</name>
<dbReference type="AlphaFoldDB" id="A0A2T9ZEQ8"/>
<organism evidence="4 5">
    <name type="scientific">Smittium megazygosporum</name>
    <dbReference type="NCBI Taxonomy" id="133381"/>
    <lineage>
        <taxon>Eukaryota</taxon>
        <taxon>Fungi</taxon>
        <taxon>Fungi incertae sedis</taxon>
        <taxon>Zoopagomycota</taxon>
        <taxon>Kickxellomycotina</taxon>
        <taxon>Harpellomycetes</taxon>
        <taxon>Harpellales</taxon>
        <taxon>Legeriomycetaceae</taxon>
        <taxon>Smittium</taxon>
    </lineage>
</organism>
<protein>
    <recommendedName>
        <fullName evidence="6">Vacuolar protein sorting-associated protein 16 homolog</fullName>
    </recommendedName>
</protein>
<evidence type="ECO:0008006" key="6">
    <source>
        <dbReference type="Google" id="ProtNLM"/>
    </source>
</evidence>
<dbReference type="GO" id="GO:0016197">
    <property type="term" value="P:endosomal transport"/>
    <property type="evidence" value="ECO:0007669"/>
    <property type="project" value="TreeGrafter"/>
</dbReference>
<dbReference type="PANTHER" id="PTHR12811:SF0">
    <property type="entry name" value="VACUOLAR PROTEIN SORTING-ASSOCIATED PROTEIN 16 HOMOLOG"/>
    <property type="match status" value="1"/>
</dbReference>
<feature type="domain" description="Vps16 C-terminal" evidence="2">
    <location>
        <begin position="307"/>
        <end position="488"/>
    </location>
</feature>
<dbReference type="PIRSF" id="PIRSF007949">
    <property type="entry name" value="VPS16"/>
    <property type="match status" value="1"/>
</dbReference>
<keyword evidence="5" id="KW-1185">Reference proteome</keyword>
<dbReference type="InterPro" id="IPR016534">
    <property type="entry name" value="VPS16"/>
</dbReference>
<dbReference type="InterPro" id="IPR038132">
    <property type="entry name" value="Vps16_C_sf"/>
</dbReference>
<dbReference type="OrthoDB" id="1792at2759"/>
<evidence type="ECO:0000259" key="2">
    <source>
        <dbReference type="Pfam" id="PF04840"/>
    </source>
</evidence>
<dbReference type="GO" id="GO:0003779">
    <property type="term" value="F:actin binding"/>
    <property type="evidence" value="ECO:0007669"/>
    <property type="project" value="TreeGrafter"/>
</dbReference>
<proteinExistence type="inferred from homology"/>
<dbReference type="GO" id="GO:0006886">
    <property type="term" value="P:intracellular protein transport"/>
    <property type="evidence" value="ECO:0007669"/>
    <property type="project" value="InterPro"/>
</dbReference>
<dbReference type="InterPro" id="IPR006926">
    <property type="entry name" value="Vps16_N"/>
</dbReference>
<dbReference type="PANTHER" id="PTHR12811">
    <property type="entry name" value="VACUOLAR PROTEIN SORTING VPS16"/>
    <property type="match status" value="1"/>
</dbReference>
<dbReference type="GO" id="GO:0005768">
    <property type="term" value="C:endosome"/>
    <property type="evidence" value="ECO:0007669"/>
    <property type="project" value="TreeGrafter"/>
</dbReference>
<sequence length="659" mass="74333">MLQDGPFSHISISPSGKLVALMQKSGKLQVISSDFQKLYSETYPTSLPSFEKSSVLNPNYNRKMLPLDVAWCGNDSVAVSYGTSVFLIGPFGGSIKFDFDSNAMLVSEVDGVRILNSQVHDFIQKVPDSLIQVFQIGSTSSAALLYDAYEHLRNESSKADEIVRSIKKSLGNAIDTCIDAAGSEFSESLQQYLLRAASFGKTFLPEHNPTKFVEMCTNLRILNTVRGTSIGLAISLEEYLALPPESWIQRLLNRNMYFLALKICEHLSIPSAEVYSQWAISKIQQSRKDEDSLYEILLNKLSDVPSLSFIEIAEAARSCAKPKLTTRLLQLEPIAANKVPLLLSIGQYNLSLDEAIKSGNVELVYLVILTSYSELSLGEFFRLISSNKVASLLFSKYCKQQGKYDLLKNYYFQEDEFFKSSELAITANVFESESMEKFKSNIESAIESLGKEARYNIQAKVLNQELKLLNFQIKLEDEIKDSVPRLEIFNDQNREGLLNRNINERLNKTQQGKVYKFVGSTLNQTLCSLILYGLYAKASLMKTEFQIPERAYYLIKIRSLVKRRDFVELEKLGRTKKPPVGYEVFASECIRAGQFQEASKYIALCDEHEKPELYFEIGFLHEAAECALAVKNVELLKKIGRETNDPTLRADIESRVSAI</sequence>
<evidence type="ECO:0000259" key="3">
    <source>
        <dbReference type="Pfam" id="PF04841"/>
    </source>
</evidence>
<dbReference type="GO" id="GO:0042144">
    <property type="term" value="P:vacuole fusion, non-autophagic"/>
    <property type="evidence" value="ECO:0007669"/>
    <property type="project" value="TreeGrafter"/>
</dbReference>
<evidence type="ECO:0000256" key="1">
    <source>
        <dbReference type="ARBA" id="ARBA00009250"/>
    </source>
</evidence>
<comment type="similarity">
    <text evidence="1">Belongs to the VPS16 family.</text>
</comment>
<dbReference type="InterPro" id="IPR006925">
    <property type="entry name" value="Vps16_C"/>
</dbReference>
<dbReference type="EMBL" id="MBFS01000289">
    <property type="protein sequence ID" value="PVV03007.1"/>
    <property type="molecule type" value="Genomic_DNA"/>
</dbReference>
<dbReference type="Gene3D" id="1.10.150.780">
    <property type="entry name" value="Vps16, C-terminal region"/>
    <property type="match status" value="1"/>
</dbReference>
<feature type="domain" description="Vps16 C-terminal" evidence="2">
    <location>
        <begin position="515"/>
        <end position="641"/>
    </location>
</feature>
<gene>
    <name evidence="4" type="ORF">BB560_002524</name>
</gene>
<feature type="domain" description="Vps16 N-terminal" evidence="3">
    <location>
        <begin position="7"/>
        <end position="213"/>
    </location>
</feature>
<evidence type="ECO:0000313" key="4">
    <source>
        <dbReference type="EMBL" id="PVV03007.1"/>
    </source>
</evidence>
<dbReference type="Pfam" id="PF04840">
    <property type="entry name" value="Vps16_C"/>
    <property type="match status" value="2"/>
</dbReference>